<dbReference type="InterPro" id="IPR011010">
    <property type="entry name" value="DNA_brk_join_enz"/>
</dbReference>
<dbReference type="InterPro" id="IPR002104">
    <property type="entry name" value="Integrase_catalytic"/>
</dbReference>
<dbReference type="STRING" id="56449.XBLMG947_4046"/>
<dbReference type="Gene3D" id="3.30.160.390">
    <property type="entry name" value="Integrase, DNA-binding domain"/>
    <property type="match status" value="1"/>
</dbReference>
<dbReference type="InterPro" id="IPR038488">
    <property type="entry name" value="Integrase_DNA-bd_sf"/>
</dbReference>
<gene>
    <name evidence="8" type="ORF">XBLMG947_4046</name>
</gene>
<dbReference type="Pfam" id="PF00589">
    <property type="entry name" value="Phage_integrase"/>
    <property type="match status" value="1"/>
</dbReference>
<dbReference type="Gene3D" id="1.10.443.10">
    <property type="entry name" value="Intergrase catalytic core"/>
    <property type="match status" value="1"/>
</dbReference>
<dbReference type="Gene3D" id="1.10.150.130">
    <property type="match status" value="1"/>
</dbReference>
<feature type="domain" description="Core-binding (CB)" evidence="7">
    <location>
        <begin position="98"/>
        <end position="182"/>
    </location>
</feature>
<evidence type="ECO:0000256" key="5">
    <source>
        <dbReference type="PROSITE-ProRule" id="PRU01248"/>
    </source>
</evidence>
<evidence type="ECO:0000259" key="7">
    <source>
        <dbReference type="PROSITE" id="PS51900"/>
    </source>
</evidence>
<evidence type="ECO:0000313" key="9">
    <source>
        <dbReference type="Proteomes" id="UP000092503"/>
    </source>
</evidence>
<dbReference type="Pfam" id="PF13356">
    <property type="entry name" value="Arm-DNA-bind_3"/>
    <property type="match status" value="1"/>
</dbReference>
<dbReference type="InterPro" id="IPR053876">
    <property type="entry name" value="Phage_int_M"/>
</dbReference>
<dbReference type="SUPFAM" id="SSF56349">
    <property type="entry name" value="DNA breaking-rejoining enzymes"/>
    <property type="match status" value="1"/>
</dbReference>
<dbReference type="Proteomes" id="UP000092503">
    <property type="component" value="Unassembled WGS sequence"/>
</dbReference>
<dbReference type="InterPro" id="IPR013762">
    <property type="entry name" value="Integrase-like_cat_sf"/>
</dbReference>
<dbReference type="GO" id="GO:0015074">
    <property type="term" value="P:DNA integration"/>
    <property type="evidence" value="ECO:0007669"/>
    <property type="project" value="UniProtKB-KW"/>
</dbReference>
<protein>
    <submittedName>
        <fullName evidence="8">Phage-related integrase</fullName>
    </submittedName>
</protein>
<dbReference type="InterPro" id="IPR010998">
    <property type="entry name" value="Integrase_recombinase_N"/>
</dbReference>
<name>A0A1C3NS54_9XANT</name>
<dbReference type="InterPro" id="IPR044068">
    <property type="entry name" value="CB"/>
</dbReference>
<dbReference type="PROSITE" id="PS51898">
    <property type="entry name" value="TYR_RECOMBINASE"/>
    <property type="match status" value="1"/>
</dbReference>
<dbReference type="PANTHER" id="PTHR30629">
    <property type="entry name" value="PROPHAGE INTEGRASE"/>
    <property type="match status" value="1"/>
</dbReference>
<dbReference type="InterPro" id="IPR050808">
    <property type="entry name" value="Phage_Integrase"/>
</dbReference>
<keyword evidence="3 5" id="KW-0238">DNA-binding</keyword>
<organism evidence="8 9">
    <name type="scientific">Xanthomonas bromi</name>
    <dbReference type="NCBI Taxonomy" id="56449"/>
    <lineage>
        <taxon>Bacteria</taxon>
        <taxon>Pseudomonadati</taxon>
        <taxon>Pseudomonadota</taxon>
        <taxon>Gammaproteobacteria</taxon>
        <taxon>Lysobacterales</taxon>
        <taxon>Lysobacteraceae</taxon>
        <taxon>Xanthomonas</taxon>
    </lineage>
</organism>
<proteinExistence type="inferred from homology"/>
<dbReference type="AlphaFoldDB" id="A0A1C3NS54"/>
<sequence length="470" mass="53387">MALTDTAVRQARTTGKDYTLNDAHGLLLFVSAKGKKKWHFRFSWMSQQQRIAIGPYPEISLKDARARRDELRGHLANGVDPRVHLRQVEEKANVAATHTFQAVFQSWRDFKALSLKTGRQSTLSQINRIFDKDVLSWLGMVSIFDVTPAHLLEVLRKIERRHALTTAEKVRTWFNQMFRYAMVEKGLPANPASDLDIVAVPKPPVSHNPFLRMEELPTFLRTLRKYRGFKATRQGIQLLFLTGVRTGELRSAVPEQFDLERGLWTIPAVIVKQLQLKMRKEGKTVPPYVVPLSTQAIAIVRDLLDAQARRPAQRYLLPNRDDLKEPISENTLNGALCRMGYEEQLTGHGIRGTISTALNELGYRVEWIDSQLSHADPNQIRAAYNHAAYVEQRRLMMQDWANRLDRWEAGERVEEAGASPVAPESLEVIEAYLKALASGQLRPKDDALQLLGQLFARAGEGENAFLRARA</sequence>
<dbReference type="PROSITE" id="PS51900">
    <property type="entry name" value="CB"/>
    <property type="match status" value="1"/>
</dbReference>
<dbReference type="GO" id="GO:0003677">
    <property type="term" value="F:DNA binding"/>
    <property type="evidence" value="ECO:0007669"/>
    <property type="project" value="UniProtKB-UniRule"/>
</dbReference>
<keyword evidence="2" id="KW-0229">DNA integration</keyword>
<accession>A0A1C3NS54</accession>
<comment type="similarity">
    <text evidence="1">Belongs to the 'phage' integrase family.</text>
</comment>
<dbReference type="CDD" id="cd00801">
    <property type="entry name" value="INT_P4_C"/>
    <property type="match status" value="1"/>
</dbReference>
<dbReference type="Pfam" id="PF22022">
    <property type="entry name" value="Phage_int_M"/>
    <property type="match status" value="1"/>
</dbReference>
<evidence type="ECO:0000256" key="1">
    <source>
        <dbReference type="ARBA" id="ARBA00008857"/>
    </source>
</evidence>
<dbReference type="EMBL" id="FLTX01000089">
    <property type="protein sequence ID" value="SBV53235.1"/>
    <property type="molecule type" value="Genomic_DNA"/>
</dbReference>
<reference evidence="8 9" key="1">
    <citation type="submission" date="2016-06" db="EMBL/GenBank/DDBJ databases">
        <authorList>
            <person name="Kjaerup R.B."/>
            <person name="Dalgaard T.S."/>
            <person name="Juul-Madsen H.R."/>
        </authorList>
    </citation>
    <scope>NUCLEOTIDE SEQUENCE [LARGE SCALE GENOMIC DNA]</scope>
    <source>
        <strain evidence="8">LMG947</strain>
    </source>
</reference>
<evidence type="ECO:0000259" key="6">
    <source>
        <dbReference type="PROSITE" id="PS51898"/>
    </source>
</evidence>
<evidence type="ECO:0000256" key="3">
    <source>
        <dbReference type="ARBA" id="ARBA00023125"/>
    </source>
</evidence>
<evidence type="ECO:0000256" key="4">
    <source>
        <dbReference type="ARBA" id="ARBA00023172"/>
    </source>
</evidence>
<dbReference type="InterPro" id="IPR025166">
    <property type="entry name" value="Integrase_DNA_bind_dom"/>
</dbReference>
<dbReference type="GO" id="GO:0006310">
    <property type="term" value="P:DNA recombination"/>
    <property type="evidence" value="ECO:0007669"/>
    <property type="project" value="UniProtKB-KW"/>
</dbReference>
<feature type="domain" description="Tyr recombinase" evidence="6">
    <location>
        <begin position="206"/>
        <end position="397"/>
    </location>
</feature>
<evidence type="ECO:0000256" key="2">
    <source>
        <dbReference type="ARBA" id="ARBA00022908"/>
    </source>
</evidence>
<keyword evidence="4" id="KW-0233">DNA recombination</keyword>
<evidence type="ECO:0000313" key="8">
    <source>
        <dbReference type="EMBL" id="SBV53235.1"/>
    </source>
</evidence>
<dbReference type="PANTHER" id="PTHR30629:SF2">
    <property type="entry name" value="PROPHAGE INTEGRASE INTS-RELATED"/>
    <property type="match status" value="1"/>
</dbReference>